<feature type="chain" id="PRO_5045528158" evidence="1">
    <location>
        <begin position="20"/>
        <end position="569"/>
    </location>
</feature>
<evidence type="ECO:0000256" key="1">
    <source>
        <dbReference type="SAM" id="SignalP"/>
    </source>
</evidence>
<proteinExistence type="predicted"/>
<organism evidence="2 3">
    <name type="scientific">Christiangramia sediminicola</name>
    <dbReference type="NCBI Taxonomy" id="3073267"/>
    <lineage>
        <taxon>Bacteria</taxon>
        <taxon>Pseudomonadati</taxon>
        <taxon>Bacteroidota</taxon>
        <taxon>Flavobacteriia</taxon>
        <taxon>Flavobacteriales</taxon>
        <taxon>Flavobacteriaceae</taxon>
        <taxon>Christiangramia</taxon>
    </lineage>
</organism>
<evidence type="ECO:0000313" key="2">
    <source>
        <dbReference type="EMBL" id="MDR5590437.1"/>
    </source>
</evidence>
<dbReference type="Proteomes" id="UP001257234">
    <property type="component" value="Unassembled WGS sequence"/>
</dbReference>
<comment type="caution">
    <text evidence="2">The sequence shown here is derived from an EMBL/GenBank/DDBJ whole genome shotgun (WGS) entry which is preliminary data.</text>
</comment>
<feature type="signal peptide" evidence="1">
    <location>
        <begin position="1"/>
        <end position="19"/>
    </location>
</feature>
<protein>
    <submittedName>
        <fullName evidence="2">Uncharacterized protein</fullName>
    </submittedName>
</protein>
<keyword evidence="1" id="KW-0732">Signal</keyword>
<gene>
    <name evidence="2" type="ORF">RE431_07290</name>
</gene>
<sequence length="569" mass="65645">MKKITIILVFLLNSVCILAQSTDKPVDLESIPNEKIYMHTNSTMLLVGEYLYFNVYCLNAKTNQPSEISKTAYVELISSEGERVIRQVIDLKDGIGSSDYFIQTSVGSGNYKLIAHTSWMQNNKYHRIFEQDVFIINPYTSAQAKVRKDSVVGKVNNHEFDKTSTGISLNHSSFGKREEVIVDLGNYGIKKGNYSISVRKIGDIPSPSINTTKEFLEKYTDYEYSYRSRTETKLPDLRGKLISGRIIPKTSGIPLNNQQLTLSVPGADYFLKTAATDRKGRFYFSVDESFIEEDAFIQVFGKNRDKYDFEFNETEFEDIKELSFADYGITAAMKQEIIDRSVHNQIENAYFSLKPDTIKTTLPDNLFEGVERVEYVLDDYRRFKTIQETFVEIIPYGRIRKNQGDYEISVLGYEPKMDFEGMPLLVVDGLPVQEVDDFVRNYDSRKIEKISIIRSKYYLGSMFYKGVILVETLNKEFTESYRYDYLEDFKISSGVSEKNYFKQDYSLKSSPNVPDFRTQLLWDPNIQFKGNKDKFNFYTSDVSGNFQIIIQGFQNDGKPVSITKTFEVK</sequence>
<dbReference type="EMBL" id="JAVJIU010000002">
    <property type="protein sequence ID" value="MDR5590437.1"/>
    <property type="molecule type" value="Genomic_DNA"/>
</dbReference>
<reference evidence="3" key="1">
    <citation type="submission" date="2023-07" db="EMBL/GenBank/DDBJ databases">
        <title>Christiangramia sp. SM2212., a novel bacterium of the family Flavobacteriaceae isolated from the sea sediment.</title>
        <authorList>
            <person name="Wang J."/>
            <person name="Zhang X."/>
        </authorList>
    </citation>
    <scope>NUCLEOTIDE SEQUENCE [LARGE SCALE GENOMIC DNA]</scope>
    <source>
        <strain evidence="3">SM2212</strain>
    </source>
</reference>
<name>A0ABU1EPX8_9FLAO</name>
<keyword evidence="3" id="KW-1185">Reference proteome</keyword>
<evidence type="ECO:0000313" key="3">
    <source>
        <dbReference type="Proteomes" id="UP001257234"/>
    </source>
</evidence>
<accession>A0ABU1EPX8</accession>
<dbReference type="RefSeq" id="WP_309561306.1">
    <property type="nucleotide sequence ID" value="NZ_JAVJIU010000002.1"/>
</dbReference>